<feature type="transmembrane region" description="Helical" evidence="1">
    <location>
        <begin position="48"/>
        <end position="66"/>
    </location>
</feature>
<keyword evidence="1" id="KW-1133">Transmembrane helix</keyword>
<keyword evidence="1" id="KW-0472">Membrane</keyword>
<protein>
    <submittedName>
        <fullName evidence="2">Uncharacterized protein</fullName>
    </submittedName>
</protein>
<evidence type="ECO:0000313" key="3">
    <source>
        <dbReference type="Proteomes" id="UP000198623"/>
    </source>
</evidence>
<evidence type="ECO:0000256" key="1">
    <source>
        <dbReference type="SAM" id="Phobius"/>
    </source>
</evidence>
<feature type="transmembrane region" description="Helical" evidence="1">
    <location>
        <begin position="21"/>
        <end position="42"/>
    </location>
</feature>
<dbReference type="RefSeq" id="WP_143083713.1">
    <property type="nucleotide sequence ID" value="NZ_FOOU01000001.1"/>
</dbReference>
<dbReference type="EMBL" id="FOOU01000001">
    <property type="protein sequence ID" value="SFF88699.1"/>
    <property type="molecule type" value="Genomic_DNA"/>
</dbReference>
<dbReference type="AlphaFoldDB" id="A0A1I2MD32"/>
<evidence type="ECO:0000313" key="2">
    <source>
        <dbReference type="EMBL" id="SFF88699.1"/>
    </source>
</evidence>
<organism evidence="2 3">
    <name type="scientific">Neptunomonas qingdaonensis</name>
    <dbReference type="NCBI Taxonomy" id="1045558"/>
    <lineage>
        <taxon>Bacteria</taxon>
        <taxon>Pseudomonadati</taxon>
        <taxon>Pseudomonadota</taxon>
        <taxon>Gammaproteobacteria</taxon>
        <taxon>Oceanospirillales</taxon>
        <taxon>Oceanospirillaceae</taxon>
        <taxon>Neptunomonas</taxon>
    </lineage>
</organism>
<name>A0A1I2MD32_9GAMM</name>
<sequence>MTKRTGIFVWLAERPRVVLTAGFLFALFFFIVSIWSGMWHWFPRGGALMALSGFIVSVQEALLYLMQKEPKDAEYSYVSYVPVRTGPFGVPVFHPDMGINLNPHDPEMTQEEIDQDRERALAAWEEADEDDDNRILLKEGQPGHPGRPMRELSELTDKEYTDLRLAAIFGVIGTIIWAFGDLIGGLPE</sequence>
<gene>
    <name evidence="2" type="ORF">SAMN05216175_101531</name>
</gene>
<feature type="transmembrane region" description="Helical" evidence="1">
    <location>
        <begin position="165"/>
        <end position="186"/>
    </location>
</feature>
<reference evidence="3" key="1">
    <citation type="submission" date="2016-10" db="EMBL/GenBank/DDBJ databases">
        <authorList>
            <person name="Varghese N."/>
            <person name="Submissions S."/>
        </authorList>
    </citation>
    <scope>NUCLEOTIDE SEQUENCE [LARGE SCALE GENOMIC DNA]</scope>
    <source>
        <strain evidence="3">CGMCC 1.10971</strain>
    </source>
</reference>
<accession>A0A1I2MD32</accession>
<keyword evidence="1" id="KW-0812">Transmembrane</keyword>
<keyword evidence="3" id="KW-1185">Reference proteome</keyword>
<proteinExistence type="predicted"/>
<dbReference type="Proteomes" id="UP000198623">
    <property type="component" value="Unassembled WGS sequence"/>
</dbReference>